<dbReference type="EMBL" id="FOKI01000034">
    <property type="protein sequence ID" value="SFB36034.1"/>
    <property type="molecule type" value="Genomic_DNA"/>
</dbReference>
<organism evidence="9 10">
    <name type="scientific">Clostridium frigidicarnis</name>
    <dbReference type="NCBI Taxonomy" id="84698"/>
    <lineage>
        <taxon>Bacteria</taxon>
        <taxon>Bacillati</taxon>
        <taxon>Bacillota</taxon>
        <taxon>Clostridia</taxon>
        <taxon>Eubacteriales</taxon>
        <taxon>Clostridiaceae</taxon>
        <taxon>Clostridium</taxon>
    </lineage>
</organism>
<keyword evidence="10" id="KW-1185">Reference proteome</keyword>
<accession>A0A1I1ADH2</accession>
<dbReference type="InterPro" id="IPR007353">
    <property type="entry name" value="DUF421"/>
</dbReference>
<dbReference type="Proteomes" id="UP000198619">
    <property type="component" value="Unassembled WGS sequence"/>
</dbReference>
<evidence type="ECO:0000256" key="6">
    <source>
        <dbReference type="ARBA" id="ARBA00023136"/>
    </source>
</evidence>
<name>A0A1I1ADH2_9CLOT</name>
<proteinExistence type="inferred from homology"/>
<dbReference type="RefSeq" id="WP_090042645.1">
    <property type="nucleotide sequence ID" value="NZ_FOKI01000034.1"/>
</dbReference>
<evidence type="ECO:0000256" key="7">
    <source>
        <dbReference type="SAM" id="Phobius"/>
    </source>
</evidence>
<gene>
    <name evidence="9" type="ORF">SAMN04488528_103413</name>
</gene>
<keyword evidence="6 7" id="KW-0472">Membrane</keyword>
<evidence type="ECO:0000256" key="4">
    <source>
        <dbReference type="ARBA" id="ARBA00022692"/>
    </source>
</evidence>
<dbReference type="PANTHER" id="PTHR34582">
    <property type="entry name" value="UPF0702 TRANSMEMBRANE PROTEIN YCAP"/>
    <property type="match status" value="1"/>
</dbReference>
<feature type="transmembrane region" description="Helical" evidence="7">
    <location>
        <begin position="55"/>
        <end position="74"/>
    </location>
</feature>
<dbReference type="STRING" id="84698.SAMN04488528_103413"/>
<protein>
    <submittedName>
        <fullName evidence="9">Uncharacterized membrane protein YcaP, DUF421 family</fullName>
    </submittedName>
</protein>
<dbReference type="OrthoDB" id="1682423at2"/>
<evidence type="ECO:0000259" key="8">
    <source>
        <dbReference type="Pfam" id="PF04239"/>
    </source>
</evidence>
<dbReference type="Gene3D" id="3.30.240.20">
    <property type="entry name" value="bsu07140 like domains"/>
    <property type="match status" value="1"/>
</dbReference>
<comment type="subcellular location">
    <subcellularLocation>
        <location evidence="1">Cell membrane</location>
        <topology evidence="1">Multi-pass membrane protein</topology>
    </subcellularLocation>
</comment>
<sequence length="214" mass="24616">MFIFLIRTTILYALVVIVIRLMGKRQIGELEPFELVVTIMISDLASLPMQDARLPLINGVIPILTLLFIQILLSEVEIKSKVMRNVLDGKPTILIKDGKVDTNQLSRQRLSLSELLEELRIQGCIDVNDIAYAIWETNGQLSVIKKSENGNNIFLPKVIYFKGELYEEILQAENKTVDWFEKQLNDNKLKKDDLDFALIDCKGKFQYQRKENNS</sequence>
<evidence type="ECO:0000256" key="2">
    <source>
        <dbReference type="ARBA" id="ARBA00006448"/>
    </source>
</evidence>
<evidence type="ECO:0000256" key="1">
    <source>
        <dbReference type="ARBA" id="ARBA00004651"/>
    </source>
</evidence>
<dbReference type="InterPro" id="IPR023090">
    <property type="entry name" value="UPF0702_alpha/beta_dom_sf"/>
</dbReference>
<dbReference type="GO" id="GO:0005886">
    <property type="term" value="C:plasma membrane"/>
    <property type="evidence" value="ECO:0007669"/>
    <property type="project" value="UniProtKB-SubCell"/>
</dbReference>
<dbReference type="PANTHER" id="PTHR34582:SF6">
    <property type="entry name" value="UPF0702 TRANSMEMBRANE PROTEIN YCAP"/>
    <property type="match status" value="1"/>
</dbReference>
<evidence type="ECO:0000256" key="3">
    <source>
        <dbReference type="ARBA" id="ARBA00022475"/>
    </source>
</evidence>
<feature type="domain" description="YetF C-terminal" evidence="8">
    <location>
        <begin position="79"/>
        <end position="190"/>
    </location>
</feature>
<feature type="transmembrane region" description="Helical" evidence="7">
    <location>
        <begin position="6"/>
        <end position="23"/>
    </location>
</feature>
<keyword evidence="5 7" id="KW-1133">Transmembrane helix</keyword>
<dbReference type="Pfam" id="PF04239">
    <property type="entry name" value="DUF421"/>
    <property type="match status" value="1"/>
</dbReference>
<keyword evidence="4 7" id="KW-0812">Transmembrane</keyword>
<keyword evidence="3" id="KW-1003">Cell membrane</keyword>
<reference evidence="9 10" key="1">
    <citation type="submission" date="2016-10" db="EMBL/GenBank/DDBJ databases">
        <authorList>
            <person name="de Groot N.N."/>
        </authorList>
    </citation>
    <scope>NUCLEOTIDE SEQUENCE [LARGE SCALE GENOMIC DNA]</scope>
    <source>
        <strain evidence="9 10">DSM 12271</strain>
    </source>
</reference>
<evidence type="ECO:0000313" key="10">
    <source>
        <dbReference type="Proteomes" id="UP000198619"/>
    </source>
</evidence>
<evidence type="ECO:0000256" key="5">
    <source>
        <dbReference type="ARBA" id="ARBA00022989"/>
    </source>
</evidence>
<dbReference type="AlphaFoldDB" id="A0A1I1ADH2"/>
<comment type="similarity">
    <text evidence="2">Belongs to the UPF0702 family.</text>
</comment>
<evidence type="ECO:0000313" key="9">
    <source>
        <dbReference type="EMBL" id="SFB36034.1"/>
    </source>
</evidence>